<evidence type="ECO:0000313" key="1">
    <source>
        <dbReference type="EMBL" id="GHE64921.1"/>
    </source>
</evidence>
<evidence type="ECO:0000313" key="2">
    <source>
        <dbReference type="Proteomes" id="UP000658258"/>
    </source>
</evidence>
<dbReference type="RefSeq" id="WP_189630109.1">
    <property type="nucleotide sequence ID" value="NZ_BNAG01000003.1"/>
</dbReference>
<accession>A0ABQ3I5W5</accession>
<proteinExistence type="predicted"/>
<sequence>MEKKQLKLAPDLAGKFKIVGNPVGQRFEHPRFGRIDFEKLTLQQAEALAKSKHFPYLEKVESTAPAITKKS</sequence>
<comment type="caution">
    <text evidence="1">The sequence shown here is derived from an EMBL/GenBank/DDBJ whole genome shotgun (WGS) entry which is preliminary data.</text>
</comment>
<gene>
    <name evidence="1" type="ORF">GCM10011340_19910</name>
</gene>
<name>A0ABQ3I5W5_9BACT</name>
<dbReference type="Proteomes" id="UP000658258">
    <property type="component" value="Unassembled WGS sequence"/>
</dbReference>
<protein>
    <submittedName>
        <fullName evidence="1">Uncharacterized protein</fullName>
    </submittedName>
</protein>
<dbReference type="EMBL" id="BNAG01000003">
    <property type="protein sequence ID" value="GHE64921.1"/>
    <property type="molecule type" value="Genomic_DNA"/>
</dbReference>
<organism evidence="1 2">
    <name type="scientific">Roseivirga thermotolerans</name>
    <dbReference type="NCBI Taxonomy" id="1758176"/>
    <lineage>
        <taxon>Bacteria</taxon>
        <taxon>Pseudomonadati</taxon>
        <taxon>Bacteroidota</taxon>
        <taxon>Cytophagia</taxon>
        <taxon>Cytophagales</taxon>
        <taxon>Roseivirgaceae</taxon>
        <taxon>Roseivirga</taxon>
    </lineage>
</organism>
<keyword evidence="2" id="KW-1185">Reference proteome</keyword>
<reference evidence="2" key="1">
    <citation type="journal article" date="2019" name="Int. J. Syst. Evol. Microbiol.">
        <title>The Global Catalogue of Microorganisms (GCM) 10K type strain sequencing project: providing services to taxonomists for standard genome sequencing and annotation.</title>
        <authorList>
            <consortium name="The Broad Institute Genomics Platform"/>
            <consortium name="The Broad Institute Genome Sequencing Center for Infectious Disease"/>
            <person name="Wu L."/>
            <person name="Ma J."/>
        </authorList>
    </citation>
    <scope>NUCLEOTIDE SEQUENCE [LARGE SCALE GENOMIC DNA]</scope>
    <source>
        <strain evidence="2">CGMCC 1.15111</strain>
    </source>
</reference>